<comment type="caution">
    <text evidence="1">The sequence shown here is derived from an EMBL/GenBank/DDBJ whole genome shotgun (WGS) entry which is preliminary data.</text>
</comment>
<evidence type="ECO:0000313" key="2">
    <source>
        <dbReference type="Proteomes" id="UP000670947"/>
    </source>
</evidence>
<dbReference type="Proteomes" id="UP000670947">
    <property type="component" value="Unassembled WGS sequence"/>
</dbReference>
<reference evidence="1 2" key="1">
    <citation type="submission" date="2021-03" db="EMBL/GenBank/DDBJ databases">
        <title>Paenibacillus artemisicola MWE-103 whole genome sequence.</title>
        <authorList>
            <person name="Ham Y.J."/>
        </authorList>
    </citation>
    <scope>NUCLEOTIDE SEQUENCE [LARGE SCALE GENOMIC DNA]</scope>
    <source>
        <strain evidence="1 2">MWE-103</strain>
    </source>
</reference>
<proteinExistence type="predicted"/>
<protein>
    <submittedName>
        <fullName evidence="1">Uncharacterized protein</fullName>
    </submittedName>
</protein>
<dbReference type="EMBL" id="JAGGDJ010000002">
    <property type="protein sequence ID" value="MBO7743701.1"/>
    <property type="molecule type" value="Genomic_DNA"/>
</dbReference>
<dbReference type="RefSeq" id="WP_208846704.1">
    <property type="nucleotide sequence ID" value="NZ_JAGGDJ010000002.1"/>
</dbReference>
<keyword evidence="2" id="KW-1185">Reference proteome</keyword>
<name>A0ABS3W5Y0_9BACL</name>
<accession>A0ABS3W5Y0</accession>
<evidence type="ECO:0000313" key="1">
    <source>
        <dbReference type="EMBL" id="MBO7743701.1"/>
    </source>
</evidence>
<organism evidence="1 2">
    <name type="scientific">Paenibacillus artemisiicola</name>
    <dbReference type="NCBI Taxonomy" id="1172618"/>
    <lineage>
        <taxon>Bacteria</taxon>
        <taxon>Bacillati</taxon>
        <taxon>Bacillota</taxon>
        <taxon>Bacilli</taxon>
        <taxon>Bacillales</taxon>
        <taxon>Paenibacillaceae</taxon>
        <taxon>Paenibacillus</taxon>
    </lineage>
</organism>
<gene>
    <name evidence="1" type="ORF">I8J29_05800</name>
</gene>
<sequence>MRARDNLEDEIAYVPMTTFGQYAPSYTTYFRPCRSRVFDVAQTYRDYKIAKGQFVTWDEKLQTTPGLESMFGAAQFFIGYFDSGHDYLAAMKQTKEMGFDNAFVYPTVFRSFNPDLPLKEGARWIDISRLHEDIKRLGYHVASWSWPGEAAVQSNSDRGLWAIMGLNEEGDYAGGWSTGDYKWYSVAGDAQVQFMHWAQRHMWPELTAQHFDVTGNLVFPHLYGKKTFDRAADAECRRHLFEQASVVGPVSTEGFCDGFQEAIHCGSVMAYPSWGERDWWTVPLNSLVFHDSAMNVWWECDSYNNPHHQRQHHRDLYVTPAGGGKALEQSLWDALQGTPPHVFLCGKMYRPADDVFFSNGYTFYEMDFHDEQTQYALMLAKPIADLHQKVGRQRIVAYDALTKNGQVQRTAFQDGTVVTVNFGDASWTDGQQVYEPKSWTLTNSG</sequence>